<dbReference type="InterPro" id="IPR006016">
    <property type="entry name" value="UspA"/>
</dbReference>
<name>A0A0F9VQT4_9ZZZZ</name>
<dbReference type="AlphaFoldDB" id="A0A0F9VQT4"/>
<dbReference type="Gene3D" id="3.40.50.12370">
    <property type="match status" value="1"/>
</dbReference>
<reference evidence="2" key="1">
    <citation type="journal article" date="2015" name="Nature">
        <title>Complex archaea that bridge the gap between prokaryotes and eukaryotes.</title>
        <authorList>
            <person name="Spang A."/>
            <person name="Saw J.H."/>
            <person name="Jorgensen S.L."/>
            <person name="Zaremba-Niedzwiedzka K."/>
            <person name="Martijn J."/>
            <person name="Lind A.E."/>
            <person name="van Eijk R."/>
            <person name="Schleper C."/>
            <person name="Guy L."/>
            <person name="Ettema T.J."/>
        </authorList>
    </citation>
    <scope>NUCLEOTIDE SEQUENCE</scope>
</reference>
<organism evidence="2">
    <name type="scientific">marine sediment metagenome</name>
    <dbReference type="NCBI Taxonomy" id="412755"/>
    <lineage>
        <taxon>unclassified sequences</taxon>
        <taxon>metagenomes</taxon>
        <taxon>ecological metagenomes</taxon>
    </lineage>
</organism>
<protein>
    <recommendedName>
        <fullName evidence="1">UspA domain-containing protein</fullName>
    </recommendedName>
</protein>
<accession>A0A0F9VQT4</accession>
<evidence type="ECO:0000259" key="1">
    <source>
        <dbReference type="Pfam" id="PF00582"/>
    </source>
</evidence>
<gene>
    <name evidence="2" type="ORF">LCGC14_0068350</name>
</gene>
<sequence>MEKRILLPTDFSKNSWNAIKYAIKLFEKKQCEFYIIHTYAKETHGLDSLTLLDPDEAFNKMSEIKSKEGLGDILIKLSKLENNTNHCFHVVSESTLLLDAIKYLNKKLHFDMIVMGAKGINNKQGESYGKHTLEILKSIRKCPILVVPANVDFNHPKEIVLTTDFNTDIKISEIKNLVEIAKLSNASIQVLSITQPSKLSFFQKRNKVVIRKQLKEVDHNFNTLRNVKMRIALSCFVAIRHSNMISYIDKKPSLWQRLGLGKLNLNKLGYYADVPVLALHSK</sequence>
<proteinExistence type="predicted"/>
<dbReference type="Pfam" id="PF00582">
    <property type="entry name" value="Usp"/>
    <property type="match status" value="1"/>
</dbReference>
<comment type="caution">
    <text evidence="2">The sequence shown here is derived from an EMBL/GenBank/DDBJ whole genome shotgun (WGS) entry which is preliminary data.</text>
</comment>
<dbReference type="CDD" id="cd00293">
    <property type="entry name" value="USP-like"/>
    <property type="match status" value="1"/>
</dbReference>
<dbReference type="SUPFAM" id="SSF52402">
    <property type="entry name" value="Adenine nucleotide alpha hydrolases-like"/>
    <property type="match status" value="1"/>
</dbReference>
<evidence type="ECO:0000313" key="2">
    <source>
        <dbReference type="EMBL" id="KKO06415.1"/>
    </source>
</evidence>
<feature type="domain" description="UspA" evidence="1">
    <location>
        <begin position="3"/>
        <end position="148"/>
    </location>
</feature>
<dbReference type="EMBL" id="LAZR01000016">
    <property type="protein sequence ID" value="KKO06415.1"/>
    <property type="molecule type" value="Genomic_DNA"/>
</dbReference>